<dbReference type="Gene3D" id="2.40.37.10">
    <property type="entry name" value="Lyase, Ornithine Decarboxylase, Chain A, domain 1"/>
    <property type="match status" value="1"/>
</dbReference>
<evidence type="ECO:0000256" key="6">
    <source>
        <dbReference type="PIRSR" id="PIRSR600821-50"/>
    </source>
</evidence>
<dbReference type="SUPFAM" id="SSF50621">
    <property type="entry name" value="Alanine racemase C-terminal domain-like"/>
    <property type="match status" value="1"/>
</dbReference>
<dbReference type="FunFam" id="3.20.20.10:FF:000002">
    <property type="entry name" value="Alanine racemase"/>
    <property type="match status" value="1"/>
</dbReference>
<dbReference type="EMBL" id="AATS01000006">
    <property type="protein sequence ID" value="EAU54773.1"/>
    <property type="molecule type" value="Genomic_DNA"/>
</dbReference>
<evidence type="ECO:0000256" key="3">
    <source>
        <dbReference type="ARBA" id="ARBA00022898"/>
    </source>
</evidence>
<dbReference type="OrthoDB" id="5297419at2"/>
<reference evidence="9 10" key="1">
    <citation type="submission" date="2006-09" db="EMBL/GenBank/DDBJ databases">
        <authorList>
            <person name="Emerson D."/>
            <person name="Ferriera S."/>
            <person name="Johnson J."/>
            <person name="Kravitz S."/>
            <person name="Halpern A."/>
            <person name="Remington K."/>
            <person name="Beeson K."/>
            <person name="Tran B."/>
            <person name="Rogers Y.-H."/>
            <person name="Friedman R."/>
            <person name="Venter J.C."/>
        </authorList>
    </citation>
    <scope>NUCLEOTIDE SEQUENCE [LARGE SCALE GENOMIC DNA]</scope>
    <source>
        <strain evidence="9 10">PV-1</strain>
    </source>
</reference>
<gene>
    <name evidence="9" type="ORF">SPV1_14354</name>
</gene>
<dbReference type="InterPro" id="IPR009006">
    <property type="entry name" value="Ala_racemase/Decarboxylase_C"/>
</dbReference>
<dbReference type="Pfam" id="PF01168">
    <property type="entry name" value="Ala_racemase_N"/>
    <property type="match status" value="1"/>
</dbReference>
<evidence type="ECO:0000256" key="7">
    <source>
        <dbReference type="PIRSR" id="PIRSR600821-52"/>
    </source>
</evidence>
<feature type="modified residue" description="N6-(pyridoxal phosphate)lysine" evidence="5 6">
    <location>
        <position position="35"/>
    </location>
</feature>
<comment type="cofactor">
    <cofactor evidence="2 5 6">
        <name>pyridoxal 5'-phosphate</name>
        <dbReference type="ChEBI" id="CHEBI:597326"/>
    </cofactor>
</comment>
<dbReference type="GO" id="GO:0030632">
    <property type="term" value="P:D-alanine biosynthetic process"/>
    <property type="evidence" value="ECO:0007669"/>
    <property type="project" value="UniProtKB-UniRule"/>
</dbReference>
<dbReference type="EC" id="5.1.1.1" evidence="5"/>
<feature type="binding site" evidence="5 7">
    <location>
        <position position="304"/>
    </location>
    <ligand>
        <name>substrate</name>
    </ligand>
</feature>
<protein>
    <recommendedName>
        <fullName evidence="5">Alanine racemase</fullName>
        <ecNumber evidence="5">5.1.1.1</ecNumber>
    </recommendedName>
</protein>
<dbReference type="InParanoid" id="Q0EZD1"/>
<dbReference type="InterPro" id="IPR011079">
    <property type="entry name" value="Ala_racemase_C"/>
</dbReference>
<dbReference type="PANTHER" id="PTHR30511:SF0">
    <property type="entry name" value="ALANINE RACEMASE, CATABOLIC-RELATED"/>
    <property type="match status" value="1"/>
</dbReference>
<dbReference type="Pfam" id="PF00842">
    <property type="entry name" value="Ala_racemase_C"/>
    <property type="match status" value="1"/>
</dbReference>
<dbReference type="PRINTS" id="PR00992">
    <property type="entry name" value="ALARACEMASE"/>
</dbReference>
<evidence type="ECO:0000256" key="5">
    <source>
        <dbReference type="HAMAP-Rule" id="MF_01201"/>
    </source>
</evidence>
<dbReference type="HAMAP" id="MF_01201">
    <property type="entry name" value="Ala_racemase"/>
    <property type="match status" value="1"/>
</dbReference>
<evidence type="ECO:0000259" key="8">
    <source>
        <dbReference type="SMART" id="SM01005"/>
    </source>
</evidence>
<dbReference type="Gene3D" id="3.20.20.10">
    <property type="entry name" value="Alanine racemase"/>
    <property type="match status" value="1"/>
</dbReference>
<dbReference type="SMART" id="SM01005">
    <property type="entry name" value="Ala_racemase_C"/>
    <property type="match status" value="1"/>
</dbReference>
<sequence length="358" mass="38356">MSRPAIAWINLDHLCHNYRLLQQAATDASVMAVVKANAYGHGLNLVAPALFRAGCRLFAVTDADEGAKLRNILRSDDPAGDTEIALLSGIFDAGDASLATTEHLTPTISDSAQCDMLQAADFDGAAWIKVDTGMNRLGAAEPQVLIRQCLQAGIQIRGFMSHLACADTPLHPMNRQQAERFASLCDQAAPQLPRSLLNSAGIISMPDQCLDVVRPGIALYGAEPVAEKPMGLKPVMRMTARVIQVRDIKAGETVSYSASFTAETSMRIAIVSAGYADGIPRALSGCGQASCHDRLLPVTGRVCMDYTMLNVSDTNIQSGDNVEFWGMELAANDVASMIDTISYTLFTGVGERVRRVPV</sequence>
<dbReference type="RefSeq" id="WP_009850383.1">
    <property type="nucleotide sequence ID" value="NZ_DS022294.1"/>
</dbReference>
<name>Q0EZD1_9PROT</name>
<dbReference type="InterPro" id="IPR001608">
    <property type="entry name" value="Ala_racemase_N"/>
</dbReference>
<evidence type="ECO:0000313" key="10">
    <source>
        <dbReference type="Proteomes" id="UP000005297"/>
    </source>
</evidence>
<dbReference type="UniPathway" id="UPA00042">
    <property type="reaction ID" value="UER00497"/>
</dbReference>
<dbReference type="AlphaFoldDB" id="Q0EZD1"/>
<dbReference type="InterPro" id="IPR029066">
    <property type="entry name" value="PLP-binding_barrel"/>
</dbReference>
<dbReference type="InterPro" id="IPR020622">
    <property type="entry name" value="Ala_racemase_pyridoxalP-BS"/>
</dbReference>
<comment type="function">
    <text evidence="5">Catalyzes the interconversion of L-alanine and D-alanine. May also act on other amino acids.</text>
</comment>
<feature type="domain" description="Alanine racemase C-terminal" evidence="8">
    <location>
        <begin position="235"/>
        <end position="358"/>
    </location>
</feature>
<dbReference type="FunCoup" id="Q0EZD1">
    <property type="interactions" value="399"/>
</dbReference>
<evidence type="ECO:0000256" key="1">
    <source>
        <dbReference type="ARBA" id="ARBA00000316"/>
    </source>
</evidence>
<dbReference type="PROSITE" id="PS00395">
    <property type="entry name" value="ALANINE_RACEMASE"/>
    <property type="match status" value="1"/>
</dbReference>
<feature type="active site" description="Proton acceptor; specific for L-alanine" evidence="5">
    <location>
        <position position="256"/>
    </location>
</feature>
<comment type="caution">
    <text evidence="9">The sequence shown here is derived from an EMBL/GenBank/DDBJ whole genome shotgun (WGS) entry which is preliminary data.</text>
</comment>
<evidence type="ECO:0000313" key="9">
    <source>
        <dbReference type="EMBL" id="EAU54773.1"/>
    </source>
</evidence>
<keyword evidence="4 5" id="KW-0413">Isomerase</keyword>
<dbReference type="NCBIfam" id="TIGR00492">
    <property type="entry name" value="alr"/>
    <property type="match status" value="1"/>
</dbReference>
<comment type="similarity">
    <text evidence="5">Belongs to the alanine racemase family.</text>
</comment>
<dbReference type="GO" id="GO:0030170">
    <property type="term" value="F:pyridoxal phosphate binding"/>
    <property type="evidence" value="ECO:0007669"/>
    <property type="project" value="UniProtKB-UniRule"/>
</dbReference>
<dbReference type="GO" id="GO:0008784">
    <property type="term" value="F:alanine racemase activity"/>
    <property type="evidence" value="ECO:0007669"/>
    <property type="project" value="UniProtKB-UniRule"/>
</dbReference>
<dbReference type="eggNOG" id="COG0787">
    <property type="taxonomic scope" value="Bacteria"/>
</dbReference>
<evidence type="ECO:0000256" key="2">
    <source>
        <dbReference type="ARBA" id="ARBA00001933"/>
    </source>
</evidence>
<feature type="binding site" evidence="5 7">
    <location>
        <position position="136"/>
    </location>
    <ligand>
        <name>substrate</name>
    </ligand>
</feature>
<organism evidence="9 10">
    <name type="scientific">Mariprofundus ferrooxydans PV-1</name>
    <dbReference type="NCBI Taxonomy" id="314345"/>
    <lineage>
        <taxon>Bacteria</taxon>
        <taxon>Pseudomonadati</taxon>
        <taxon>Pseudomonadota</taxon>
        <taxon>Candidatius Mariprofundia</taxon>
        <taxon>Mariprofundales</taxon>
        <taxon>Mariprofundaceae</taxon>
        <taxon>Mariprofundus</taxon>
    </lineage>
</organism>
<accession>Q0EZD1</accession>
<keyword evidence="3 5" id="KW-0663">Pyridoxal phosphate</keyword>
<keyword evidence="10" id="KW-1185">Reference proteome</keyword>
<comment type="catalytic activity">
    <reaction evidence="1 5">
        <text>L-alanine = D-alanine</text>
        <dbReference type="Rhea" id="RHEA:20249"/>
        <dbReference type="ChEBI" id="CHEBI:57416"/>
        <dbReference type="ChEBI" id="CHEBI:57972"/>
        <dbReference type="EC" id="5.1.1.1"/>
    </reaction>
</comment>
<feature type="active site" description="Proton acceptor; specific for D-alanine" evidence="5">
    <location>
        <position position="35"/>
    </location>
</feature>
<dbReference type="SUPFAM" id="SSF51419">
    <property type="entry name" value="PLP-binding barrel"/>
    <property type="match status" value="1"/>
</dbReference>
<dbReference type="HOGENOM" id="CLU_028393_1_1_0"/>
<dbReference type="CDD" id="cd00430">
    <property type="entry name" value="PLPDE_III_AR"/>
    <property type="match status" value="1"/>
</dbReference>
<dbReference type="PANTHER" id="PTHR30511">
    <property type="entry name" value="ALANINE RACEMASE"/>
    <property type="match status" value="1"/>
</dbReference>
<dbReference type="GO" id="GO:0005829">
    <property type="term" value="C:cytosol"/>
    <property type="evidence" value="ECO:0007669"/>
    <property type="project" value="TreeGrafter"/>
</dbReference>
<dbReference type="STRING" id="314344.AL013_11515"/>
<dbReference type="InterPro" id="IPR000821">
    <property type="entry name" value="Ala_racemase"/>
</dbReference>
<proteinExistence type="inferred from homology"/>
<evidence type="ECO:0000256" key="4">
    <source>
        <dbReference type="ARBA" id="ARBA00023235"/>
    </source>
</evidence>
<dbReference type="Proteomes" id="UP000005297">
    <property type="component" value="Unassembled WGS sequence"/>
</dbReference>
<comment type="pathway">
    <text evidence="5">Amino-acid biosynthesis; D-alanine biosynthesis; D-alanine from L-alanine: step 1/1.</text>
</comment>